<dbReference type="STRING" id="1183438.GKIL_1713"/>
<evidence type="ECO:0000313" key="2">
    <source>
        <dbReference type="Proteomes" id="UP000017396"/>
    </source>
</evidence>
<organism evidence="1 2">
    <name type="scientific">Gloeobacter kilaueensis (strain ATCC BAA-2537 / CCAP 1431/1 / ULC 316 / JS1)</name>
    <dbReference type="NCBI Taxonomy" id="1183438"/>
    <lineage>
        <taxon>Bacteria</taxon>
        <taxon>Bacillati</taxon>
        <taxon>Cyanobacteriota</taxon>
        <taxon>Cyanophyceae</taxon>
        <taxon>Gloeobacterales</taxon>
        <taxon>Gloeobacteraceae</taxon>
        <taxon>Gloeobacter</taxon>
    </lineage>
</organism>
<name>U5QK20_GLOK1</name>
<dbReference type="AlphaFoldDB" id="U5QK20"/>
<reference evidence="1 2" key="1">
    <citation type="journal article" date="2013" name="PLoS ONE">
        <title>Cultivation and Complete Genome Sequencing of Gloeobacter kilaueensis sp. nov., from a Lava Cave in Kilauea Caldera, Hawai'i.</title>
        <authorList>
            <person name="Saw J.H."/>
            <person name="Schatz M."/>
            <person name="Brown M.V."/>
            <person name="Kunkel D.D."/>
            <person name="Foster J.S."/>
            <person name="Shick H."/>
            <person name="Christensen S."/>
            <person name="Hou S."/>
            <person name="Wan X."/>
            <person name="Donachie S.P."/>
        </authorList>
    </citation>
    <scope>NUCLEOTIDE SEQUENCE [LARGE SCALE GENOMIC DNA]</scope>
    <source>
        <strain evidence="2">JS</strain>
    </source>
</reference>
<evidence type="ECO:0000313" key="1">
    <source>
        <dbReference type="EMBL" id="AGY57959.1"/>
    </source>
</evidence>
<dbReference type="KEGG" id="glj:GKIL_1713"/>
<proteinExistence type="predicted"/>
<dbReference type="HOGENOM" id="CLU_1213406_0_0_3"/>
<sequence length="228" mass="25240">MSLGNFGIIQGAVNMRCLKPPLAVAALIAAIRSVESDNDLLIVGYDWRPTARQNPANLSTFKGPTIGLGQIQEPRDEGNTVIVNRNLYTKLVQRSRCFPKNSNCQVLHADGYVNQATIRYDTGQQVQYLETTEGVGVYQKRADRLYRWAMSHALGEKNPPSYDVRSADMQNVAIYGVLALEKGLERNAYAALVGYNGFEPYATKVLSRVPVPQSQIDCLSAFYHGARP</sequence>
<accession>U5QK20</accession>
<dbReference type="Proteomes" id="UP000017396">
    <property type="component" value="Chromosome"/>
</dbReference>
<protein>
    <recommendedName>
        <fullName evidence="3">Transglycosylase SLT domain-containing protein</fullName>
    </recommendedName>
</protein>
<evidence type="ECO:0008006" key="3">
    <source>
        <dbReference type="Google" id="ProtNLM"/>
    </source>
</evidence>
<dbReference type="EMBL" id="CP003587">
    <property type="protein sequence ID" value="AGY57959.1"/>
    <property type="molecule type" value="Genomic_DNA"/>
</dbReference>
<gene>
    <name evidence="1" type="ORF">GKIL_1713</name>
</gene>
<keyword evidence="2" id="KW-1185">Reference proteome</keyword>
<dbReference type="RefSeq" id="WP_023173079.1">
    <property type="nucleotide sequence ID" value="NC_022600.1"/>
</dbReference>